<evidence type="ECO:0000259" key="2">
    <source>
        <dbReference type="Pfam" id="PF00561"/>
    </source>
</evidence>
<dbReference type="InterPro" id="IPR000073">
    <property type="entry name" value="AB_hydrolase_1"/>
</dbReference>
<reference evidence="4 5" key="1">
    <citation type="submission" date="2019-12" db="EMBL/GenBank/DDBJ databases">
        <title>the WGS of Blastococcus saxobsidens 67B17.</title>
        <authorList>
            <person name="Jiang Z."/>
        </authorList>
    </citation>
    <scope>NUCLEOTIDE SEQUENCE [LARGE SCALE GENOMIC DNA]</scope>
    <source>
        <strain evidence="4 5">67B17</strain>
    </source>
</reference>
<evidence type="ECO:0000259" key="3">
    <source>
        <dbReference type="Pfam" id="PF08386"/>
    </source>
</evidence>
<name>A0A6L9W1K5_9ACTN</name>
<evidence type="ECO:0000313" key="4">
    <source>
        <dbReference type="EMBL" id="NEK85987.1"/>
    </source>
</evidence>
<dbReference type="Pfam" id="PF00561">
    <property type="entry name" value="Abhydrolase_1"/>
    <property type="match status" value="1"/>
</dbReference>
<dbReference type="EMBL" id="JAAGWG010000011">
    <property type="protein sequence ID" value="NEK85987.1"/>
    <property type="molecule type" value="Genomic_DNA"/>
</dbReference>
<keyword evidence="4" id="KW-0378">Hydrolase</keyword>
<dbReference type="PANTHER" id="PTHR43722:SF1">
    <property type="entry name" value="PROLINE IMINOPEPTIDASE"/>
    <property type="match status" value="1"/>
</dbReference>
<dbReference type="Pfam" id="PF08386">
    <property type="entry name" value="Abhydrolase_4"/>
    <property type="match status" value="1"/>
</dbReference>
<organism evidence="4 5">
    <name type="scientific">Blastococcus saxobsidens</name>
    <dbReference type="NCBI Taxonomy" id="138336"/>
    <lineage>
        <taxon>Bacteria</taxon>
        <taxon>Bacillati</taxon>
        <taxon>Actinomycetota</taxon>
        <taxon>Actinomycetes</taxon>
        <taxon>Geodermatophilales</taxon>
        <taxon>Geodermatophilaceae</taxon>
        <taxon>Blastococcus</taxon>
    </lineage>
</organism>
<dbReference type="GO" id="GO:0005737">
    <property type="term" value="C:cytoplasm"/>
    <property type="evidence" value="ECO:0007669"/>
    <property type="project" value="InterPro"/>
</dbReference>
<dbReference type="AlphaFoldDB" id="A0A6L9W1K5"/>
<sequence length="643" mass="68449">MPRSRTRRAAPLLVALLTGPLLLSGCGPELVDGTIEPFTSAGGELVTREQCGADFECVTLTVPSDHFAPASREWEVTFAVRPADGERKGVLVTATGGPGSSGILLADVRLQSLDPEITDSYDVVFFDQRGIGRSEPFTCDDALWDFDDVIDSSSDADERDRYARAAERFGEECFAEAGLPPAEARLFSTRQAAEDLEVFRQWYGAEQLTLYGESYGTQFSQAYAAAHPDRVQSLILDGVVDPQTPIRAFAAESARAYSDVLALGLTQCDQDRACATDAPGASAAAYDALAAELAEQPRAYDYPLPDGGTEERELTLEELETAASGSMSVPYMRVQLQRALNAAVEGDELPLARLAAANVGADPNTGEVLPDPSFSYALFLAVECTDHPFVPEGRSSREELDAWLDGAAEAGVAGIRLDDIYYADLPCLFWPRSGEPVPPPPPAPADPPHPVLLLTADTDPNTPAGNAVRVHGRDPDAALVVLTGGPHVVFGWGEPCVDEAVLRLLGSGRLPDRPVTTCESMPGQPYTPLPPEDADGYEDAWATVDLLLTELLGPTFEAWPGSAPLEVGCPEGGVAEYSLDMGGTVQITLDGCAWTPDVPVDGTVEVGDGGYGDASMDVTLPFAVLELDEDGWLDGLFRGEPIE</sequence>
<evidence type="ECO:0000256" key="1">
    <source>
        <dbReference type="SAM" id="SignalP"/>
    </source>
</evidence>
<gene>
    <name evidence="4" type="ORF">GCU60_09455</name>
</gene>
<dbReference type="GO" id="GO:0004177">
    <property type="term" value="F:aminopeptidase activity"/>
    <property type="evidence" value="ECO:0007669"/>
    <property type="project" value="UniProtKB-EC"/>
</dbReference>
<feature type="signal peptide" evidence="1">
    <location>
        <begin position="1"/>
        <end position="23"/>
    </location>
</feature>
<feature type="domain" description="Peptidase S33 tripeptidyl aminopeptidase-like C-terminal" evidence="3">
    <location>
        <begin position="421"/>
        <end position="513"/>
    </location>
</feature>
<dbReference type="InterPro" id="IPR005944">
    <property type="entry name" value="Pro_iminopeptidase"/>
</dbReference>
<dbReference type="Gene3D" id="3.40.50.1820">
    <property type="entry name" value="alpha/beta hydrolase"/>
    <property type="match status" value="1"/>
</dbReference>
<dbReference type="InterPro" id="IPR013595">
    <property type="entry name" value="Pept_S33_TAP-like_C"/>
</dbReference>
<feature type="chain" id="PRO_5039697106" evidence="1">
    <location>
        <begin position="24"/>
        <end position="643"/>
    </location>
</feature>
<comment type="caution">
    <text evidence="4">The sequence shown here is derived from an EMBL/GenBank/DDBJ whole genome shotgun (WGS) entry which is preliminary data.</text>
</comment>
<protein>
    <submittedName>
        <fullName evidence="4">Alpha/beta hydrolase</fullName>
    </submittedName>
</protein>
<dbReference type="SUPFAM" id="SSF53474">
    <property type="entry name" value="alpha/beta-Hydrolases"/>
    <property type="match status" value="1"/>
</dbReference>
<dbReference type="PROSITE" id="PS51257">
    <property type="entry name" value="PROKAR_LIPOPROTEIN"/>
    <property type="match status" value="1"/>
</dbReference>
<dbReference type="Proteomes" id="UP000479241">
    <property type="component" value="Unassembled WGS sequence"/>
</dbReference>
<evidence type="ECO:0000313" key="5">
    <source>
        <dbReference type="Proteomes" id="UP000479241"/>
    </source>
</evidence>
<dbReference type="PANTHER" id="PTHR43722">
    <property type="entry name" value="PROLINE IMINOPEPTIDASE"/>
    <property type="match status" value="1"/>
</dbReference>
<feature type="domain" description="AB hydrolase-1" evidence="2">
    <location>
        <begin position="91"/>
        <end position="246"/>
    </location>
</feature>
<dbReference type="RefSeq" id="WP_163204545.1">
    <property type="nucleotide sequence ID" value="NZ_JAAGWG010000011.1"/>
</dbReference>
<proteinExistence type="predicted"/>
<dbReference type="InterPro" id="IPR029058">
    <property type="entry name" value="AB_hydrolase_fold"/>
</dbReference>
<dbReference type="GO" id="GO:0006508">
    <property type="term" value="P:proteolysis"/>
    <property type="evidence" value="ECO:0007669"/>
    <property type="project" value="InterPro"/>
</dbReference>
<accession>A0A6L9W1K5</accession>
<keyword evidence="1" id="KW-0732">Signal</keyword>